<dbReference type="EMBL" id="PKLZ01000001">
    <property type="protein sequence ID" value="PLW83982.1"/>
    <property type="molecule type" value="Genomic_DNA"/>
</dbReference>
<dbReference type="PANTHER" id="PTHR37166:SF1">
    <property type="entry name" value="PROTEIN FLAG"/>
    <property type="match status" value="1"/>
</dbReference>
<evidence type="ECO:0000256" key="1">
    <source>
        <dbReference type="SAM" id="MobiDB-lite"/>
    </source>
</evidence>
<feature type="region of interest" description="Disordered" evidence="1">
    <location>
        <begin position="1"/>
        <end position="53"/>
    </location>
</feature>
<dbReference type="Pfam" id="PF03646">
    <property type="entry name" value="FlaG"/>
    <property type="match status" value="1"/>
</dbReference>
<dbReference type="Proteomes" id="UP000234845">
    <property type="component" value="Unassembled WGS sequence"/>
</dbReference>
<dbReference type="OrthoDB" id="5741693at2"/>
<protein>
    <recommendedName>
        <fullName evidence="4">Flagellar biosynthesis protein FlaG</fullName>
    </recommendedName>
</protein>
<dbReference type="AlphaFoldDB" id="A0A2N5Y6I0"/>
<dbReference type="InterPro" id="IPR035924">
    <property type="entry name" value="FlaG-like_sf"/>
</dbReference>
<evidence type="ECO:0000313" key="3">
    <source>
        <dbReference type="Proteomes" id="UP000234845"/>
    </source>
</evidence>
<gene>
    <name evidence="2" type="ORF">CWI75_01115</name>
</gene>
<dbReference type="PANTHER" id="PTHR37166">
    <property type="entry name" value="PROTEIN FLAG"/>
    <property type="match status" value="1"/>
</dbReference>
<accession>A0A2N5Y6I0</accession>
<organism evidence="2 3">
    <name type="scientific">Kineobactrum sediminis</name>
    <dbReference type="NCBI Taxonomy" id="1905677"/>
    <lineage>
        <taxon>Bacteria</taxon>
        <taxon>Pseudomonadati</taxon>
        <taxon>Pseudomonadota</taxon>
        <taxon>Gammaproteobacteria</taxon>
        <taxon>Cellvibrionales</taxon>
        <taxon>Halieaceae</taxon>
        <taxon>Kineobactrum</taxon>
    </lineage>
</organism>
<dbReference type="RefSeq" id="WP_101519619.1">
    <property type="nucleotide sequence ID" value="NZ_PKLZ01000001.1"/>
</dbReference>
<dbReference type="SUPFAM" id="SSF160214">
    <property type="entry name" value="FlaG-like"/>
    <property type="match status" value="1"/>
</dbReference>
<evidence type="ECO:0000313" key="2">
    <source>
        <dbReference type="EMBL" id="PLW83982.1"/>
    </source>
</evidence>
<feature type="compositionally biased region" description="Polar residues" evidence="1">
    <location>
        <begin position="1"/>
        <end position="12"/>
    </location>
</feature>
<comment type="caution">
    <text evidence="2">The sequence shown here is derived from an EMBL/GenBank/DDBJ whole genome shotgun (WGS) entry which is preliminary data.</text>
</comment>
<name>A0A2N5Y6I0_9GAMM</name>
<keyword evidence="3" id="KW-1185">Reference proteome</keyword>
<reference evidence="3" key="1">
    <citation type="submission" date="2017-11" db="EMBL/GenBank/DDBJ databases">
        <title>The draft genome sequence of Chromatocurvus sp. F02.</title>
        <authorList>
            <person name="Du Z.-J."/>
            <person name="Chang Y.-Q."/>
        </authorList>
    </citation>
    <scope>NUCLEOTIDE SEQUENCE [LARGE SCALE GENOMIC DNA]</scope>
    <source>
        <strain evidence="3">F02</strain>
    </source>
</reference>
<sequence length="130" mass="13992">MDNTISGSQLQNRVAPEARPLSAPRPVTTPTDNSGPPVAVAPPPEPGAVTAETGEKLRESLEALSERLNEFVQDNSRELEFMVSEEASRIVILVRQSETGEVLRTIPPEEAMTLAENLRQGGAALFSQQA</sequence>
<proteinExistence type="predicted"/>
<dbReference type="Gene3D" id="3.30.160.170">
    <property type="entry name" value="FlaG-like"/>
    <property type="match status" value="1"/>
</dbReference>
<evidence type="ECO:0008006" key="4">
    <source>
        <dbReference type="Google" id="ProtNLM"/>
    </source>
</evidence>
<dbReference type="InterPro" id="IPR005186">
    <property type="entry name" value="FlaG"/>
</dbReference>